<protein>
    <submittedName>
        <fullName evidence="1">Uncharacterized protein</fullName>
    </submittedName>
</protein>
<evidence type="ECO:0000313" key="1">
    <source>
        <dbReference type="EMBL" id="WAH38595.1"/>
    </source>
</evidence>
<evidence type="ECO:0000313" key="2">
    <source>
        <dbReference type="Proteomes" id="UP001164803"/>
    </source>
</evidence>
<reference evidence="1" key="1">
    <citation type="submission" date="2022-08" db="EMBL/GenBank/DDBJ databases">
        <title>Alicyclobacillus dauci DSM2870, complete genome.</title>
        <authorList>
            <person name="Wang Q."/>
            <person name="Cai R."/>
            <person name="Wang Z."/>
        </authorList>
    </citation>
    <scope>NUCLEOTIDE SEQUENCE</scope>
    <source>
        <strain evidence="1">DSM 28700</strain>
    </source>
</reference>
<keyword evidence="2" id="KW-1185">Reference proteome</keyword>
<gene>
    <name evidence="1" type="ORF">NZD86_08985</name>
</gene>
<dbReference type="RefSeq" id="WP_268046179.1">
    <property type="nucleotide sequence ID" value="NZ_CP104064.1"/>
</dbReference>
<accession>A0ABY6Z6U4</accession>
<dbReference type="Proteomes" id="UP001164803">
    <property type="component" value="Chromosome"/>
</dbReference>
<name>A0ABY6Z6U4_9BACL</name>
<organism evidence="1 2">
    <name type="scientific">Alicyclobacillus dauci</name>
    <dbReference type="NCBI Taxonomy" id="1475485"/>
    <lineage>
        <taxon>Bacteria</taxon>
        <taxon>Bacillati</taxon>
        <taxon>Bacillota</taxon>
        <taxon>Bacilli</taxon>
        <taxon>Bacillales</taxon>
        <taxon>Alicyclobacillaceae</taxon>
        <taxon>Alicyclobacillus</taxon>
    </lineage>
</organism>
<dbReference type="EMBL" id="CP104064">
    <property type="protein sequence ID" value="WAH38595.1"/>
    <property type="molecule type" value="Genomic_DNA"/>
</dbReference>
<sequence>MTSKHAEKVDGNSCCGGGTWCIRTGHDACSIDCTDATASESQALDVQEVQREVPPEHEQVIV</sequence>
<proteinExistence type="predicted"/>